<gene>
    <name evidence="2" type="ORF">DESUT3_19150</name>
</gene>
<sequence length="252" mass="28293">MPLGSKGLIAYPFYHLESDGFWQLLAKPGAEIVPGKVISSLSRLRDLYLGASLDEELWALLLQRESRERLRAVLIGSYFAPEIGVMLAEQGRVNYEAKRYSDKLLEAAEELGDYAKKVGGGEHGRRVRDQGFRKAIVGLYQHRCALCGLRMLTPEGHTAVDAAHIHPWSESGNDHPTNGLALCRLCHWGFDEGLMSVGRKYEVLISSQVRGGNNFPGHVLTLSERGIFRPEEGRFWPSQECLAWHRGKVLRR</sequence>
<reference evidence="2 3" key="1">
    <citation type="journal article" date="2016" name="C (Basel)">
        <title>Selective Growth of and Electricity Production by Marine Exoelectrogenic Bacteria in Self-Aggregated Hydrogel of Microbially Reduced Graphene Oxide.</title>
        <authorList>
            <person name="Yoshida N."/>
            <person name="Goto Y."/>
            <person name="Miyata Y."/>
        </authorList>
    </citation>
    <scope>NUCLEOTIDE SEQUENCE [LARGE SCALE GENOMIC DNA]</scope>
    <source>
        <strain evidence="2 3">NIT-T3</strain>
    </source>
</reference>
<keyword evidence="2" id="KW-0540">Nuclease</keyword>
<dbReference type="PIRSF" id="PIRSF030850">
    <property type="entry name" value="UCP030850"/>
    <property type="match status" value="1"/>
</dbReference>
<dbReference type="InterPro" id="IPR011396">
    <property type="entry name" value="PT_DNA_restrict"/>
</dbReference>
<dbReference type="Pfam" id="PF13391">
    <property type="entry name" value="HNH_2"/>
    <property type="match status" value="1"/>
</dbReference>
<evidence type="ECO:0000313" key="2">
    <source>
        <dbReference type="EMBL" id="BCR04846.1"/>
    </source>
</evidence>
<feature type="domain" description="HNH nuclease" evidence="1">
    <location>
        <begin position="144"/>
        <end position="197"/>
    </location>
</feature>
<keyword evidence="2" id="KW-0255">Endonuclease</keyword>
<organism evidence="2 3">
    <name type="scientific">Desulfuromonas versatilis</name>
    <dbReference type="NCBI Taxonomy" id="2802975"/>
    <lineage>
        <taxon>Bacteria</taxon>
        <taxon>Pseudomonadati</taxon>
        <taxon>Thermodesulfobacteriota</taxon>
        <taxon>Desulfuromonadia</taxon>
        <taxon>Desulfuromonadales</taxon>
        <taxon>Desulfuromonadaceae</taxon>
        <taxon>Desulfuromonas</taxon>
    </lineage>
</organism>
<evidence type="ECO:0000313" key="3">
    <source>
        <dbReference type="Proteomes" id="UP001319827"/>
    </source>
</evidence>
<protein>
    <submittedName>
        <fullName evidence="2">HNH endonuclease</fullName>
    </submittedName>
</protein>
<keyword evidence="2" id="KW-0378">Hydrolase</keyword>
<reference evidence="2 3" key="2">
    <citation type="journal article" date="2021" name="Int. J. Syst. Evol. Microbiol.">
        <title>Isolation and Polyphasic Characterization of Desulfuromonas versatilis sp. Nov., an Electrogenic Bacteria Capable of Versatile Metabolism Isolated from a Graphene Oxide-Reducing Enrichment Culture.</title>
        <authorList>
            <person name="Xie L."/>
            <person name="Yoshida N."/>
            <person name="Ishii S."/>
            <person name="Meng L."/>
        </authorList>
    </citation>
    <scope>NUCLEOTIDE SEQUENCE [LARGE SCALE GENOMIC DNA]</scope>
    <source>
        <strain evidence="2 3">NIT-T3</strain>
    </source>
</reference>
<dbReference type="RefSeq" id="WP_221252293.1">
    <property type="nucleotide sequence ID" value="NZ_AP024355.1"/>
</dbReference>
<name>A0ABN6DXI6_9BACT</name>
<accession>A0ABN6DXI6</accession>
<dbReference type="InterPro" id="IPR003615">
    <property type="entry name" value="HNH_nuc"/>
</dbReference>
<evidence type="ECO:0000259" key="1">
    <source>
        <dbReference type="Pfam" id="PF13391"/>
    </source>
</evidence>
<dbReference type="CDD" id="cd00085">
    <property type="entry name" value="HNHc"/>
    <property type="match status" value="1"/>
</dbReference>
<dbReference type="GO" id="GO:0004519">
    <property type="term" value="F:endonuclease activity"/>
    <property type="evidence" value="ECO:0007669"/>
    <property type="project" value="UniProtKB-KW"/>
</dbReference>
<dbReference type="EMBL" id="AP024355">
    <property type="protein sequence ID" value="BCR04846.1"/>
    <property type="molecule type" value="Genomic_DNA"/>
</dbReference>
<dbReference type="Gene3D" id="1.10.30.50">
    <property type="match status" value="1"/>
</dbReference>
<keyword evidence="3" id="KW-1185">Reference proteome</keyword>
<dbReference type="Proteomes" id="UP001319827">
    <property type="component" value="Chromosome"/>
</dbReference>
<proteinExistence type="predicted"/>